<dbReference type="EMBL" id="JACHJE010000003">
    <property type="protein sequence ID" value="MBB5124565.1"/>
    <property type="molecule type" value="Genomic_DNA"/>
</dbReference>
<dbReference type="Proteomes" id="UP000568022">
    <property type="component" value="Unassembled WGS sequence"/>
</dbReference>
<comment type="caution">
    <text evidence="1">The sequence shown here is derived from an EMBL/GenBank/DDBJ whole genome shotgun (WGS) entry which is preliminary data.</text>
</comment>
<evidence type="ECO:0000313" key="1">
    <source>
        <dbReference type="EMBL" id="MBB5124565.1"/>
    </source>
</evidence>
<proteinExistence type="predicted"/>
<name>A0A7W8F7Y7_9ACTN</name>
<accession>A0A7W8F7Y7</accession>
<evidence type="ECO:0000313" key="2">
    <source>
        <dbReference type="Proteomes" id="UP000568022"/>
    </source>
</evidence>
<organism evidence="1 2">
    <name type="scientific">Streptomyces griseoloalbus</name>
    <dbReference type="NCBI Taxonomy" id="67303"/>
    <lineage>
        <taxon>Bacteria</taxon>
        <taxon>Bacillati</taxon>
        <taxon>Actinomycetota</taxon>
        <taxon>Actinomycetes</taxon>
        <taxon>Kitasatosporales</taxon>
        <taxon>Streptomycetaceae</taxon>
        <taxon>Streptomyces</taxon>
    </lineage>
</organism>
<keyword evidence="2" id="KW-1185">Reference proteome</keyword>
<dbReference type="AlphaFoldDB" id="A0A7W8F7Y7"/>
<gene>
    <name evidence="1" type="ORF">FHS32_001297</name>
</gene>
<reference evidence="1 2" key="1">
    <citation type="submission" date="2020-08" db="EMBL/GenBank/DDBJ databases">
        <title>Genomic Encyclopedia of Type Strains, Phase III (KMG-III): the genomes of soil and plant-associated and newly described type strains.</title>
        <authorList>
            <person name="Whitman W."/>
        </authorList>
    </citation>
    <scope>NUCLEOTIDE SEQUENCE [LARGE SCALE GENOMIC DNA]</scope>
    <source>
        <strain evidence="1 2">CECT 3226</strain>
    </source>
</reference>
<sequence length="176" mass="18171">MGPAVVTPYALTVDAGTGDLRAADHLLHELAAGLALPEGTFGCTHLVRGDRPRVAVSLSLPSRPLLDTTRERLAAAGYGAVSPGLPDAVGRAVLYPGASALTGTMTVAELLANSAIDRVTVLGTPEPPGPQTRMVTRDHVRPQWQRDALVLAATPAMGGTLVPFEAPDPTPCCADH</sequence>
<protein>
    <submittedName>
        <fullName evidence="1">Uncharacterized protein</fullName>
    </submittedName>
</protein>